<comment type="caution">
    <text evidence="2">The sequence shown here is derived from an EMBL/GenBank/DDBJ whole genome shotgun (WGS) entry which is preliminary data.</text>
</comment>
<feature type="transmembrane region" description="Helical" evidence="1">
    <location>
        <begin position="90"/>
        <end position="113"/>
    </location>
</feature>
<keyword evidence="1" id="KW-0812">Transmembrane</keyword>
<keyword evidence="1" id="KW-1133">Transmembrane helix</keyword>
<dbReference type="EMBL" id="SWCJ01000018">
    <property type="protein sequence ID" value="TKB51693.1"/>
    <property type="molecule type" value="Genomic_DNA"/>
</dbReference>
<name>A0A4U1BKD6_9GAMM</name>
<evidence type="ECO:0000313" key="2">
    <source>
        <dbReference type="EMBL" id="TKB51693.1"/>
    </source>
</evidence>
<reference evidence="2 3" key="1">
    <citation type="submission" date="2019-04" db="EMBL/GenBank/DDBJ databases">
        <authorList>
            <person name="Hwang J.C."/>
        </authorList>
    </citation>
    <scope>NUCLEOTIDE SEQUENCE [LARGE SCALE GENOMIC DNA]</scope>
    <source>
        <strain evidence="2 3">IMCC35002</strain>
    </source>
</reference>
<keyword evidence="1" id="KW-0472">Membrane</keyword>
<evidence type="ECO:0000313" key="3">
    <source>
        <dbReference type="Proteomes" id="UP000305675"/>
    </source>
</evidence>
<accession>A0A4U1BKD6</accession>
<dbReference type="OrthoDB" id="5905880at2"/>
<keyword evidence="3" id="KW-1185">Reference proteome</keyword>
<dbReference type="AlphaFoldDB" id="A0A4U1BKD6"/>
<feature type="transmembrane region" description="Helical" evidence="1">
    <location>
        <begin position="67"/>
        <end position="84"/>
    </location>
</feature>
<evidence type="ECO:0000256" key="1">
    <source>
        <dbReference type="SAM" id="Phobius"/>
    </source>
</evidence>
<sequence>MTRHFLLASSLFELGLLEHQLKRQGFTPAQIHVISPRDALASKLRLQSWQSLIFLELAHCCIQGARIGLILALVCLVVATALGIDSSVGWTPILMFAAVLLGFSVWEGGLIGVSTPEQLQRTFHKEIRQGQHLLVVDVLEPQETLFLALINQHPLIQQVGIGNGVMPSAIRIQNWWLAH</sequence>
<protein>
    <submittedName>
        <fullName evidence="2">Uncharacterized protein</fullName>
    </submittedName>
</protein>
<dbReference type="Proteomes" id="UP000305675">
    <property type="component" value="Unassembled WGS sequence"/>
</dbReference>
<dbReference type="RefSeq" id="WP_136864782.1">
    <property type="nucleotide sequence ID" value="NZ_SWCJ01000018.1"/>
</dbReference>
<organism evidence="2 3">
    <name type="scientific">Ferrimonas aestuarii</name>
    <dbReference type="NCBI Taxonomy" id="2569539"/>
    <lineage>
        <taxon>Bacteria</taxon>
        <taxon>Pseudomonadati</taxon>
        <taxon>Pseudomonadota</taxon>
        <taxon>Gammaproteobacteria</taxon>
        <taxon>Alteromonadales</taxon>
        <taxon>Ferrimonadaceae</taxon>
        <taxon>Ferrimonas</taxon>
    </lineage>
</organism>
<proteinExistence type="predicted"/>
<gene>
    <name evidence="2" type="ORF">FCL42_17800</name>
</gene>